<evidence type="ECO:0000256" key="2">
    <source>
        <dbReference type="ARBA" id="ARBA00022801"/>
    </source>
</evidence>
<evidence type="ECO:0000256" key="1">
    <source>
        <dbReference type="ARBA" id="ARBA00022723"/>
    </source>
</evidence>
<sequence>MPRNVVLITADQWRGDCLSAAGHPVVRTPYLDQLAGRGARFEKAYSAVPSCIPARAALHTGLAQTSHRRTGYRDGVPWEYPVTLASEFGRHGYQTRAIGKLHAFPERNRIGFDEVTLHDGYLHAARDRRVDPRFHDDYLSWLERQPGERAGADYADTGLDCNSVVARPWARAERLHPTNWVVTEAIDFLYRRDVTSPFLLHLSFHRPHPPYDPPAWAFEQFLRAPFSEPVVGDWADALAHWRDDSRADANYASYDAETAHRARAGYYGHMAHIDQQINRFLTALAEFGLGDDTWVCFTSDHGEMLGEHRLWRKAYPYEGSARVPLLLAGPSGALPRGGVVSSALAELRDVMPTLLECAGLPVPDGLDGYSLLPAARGEPLPSPRPWLHGEHALFGESMQWLTDGCEKYVWFSGSGREQLFDLVSDPQERYDLDPSHPASVARWRTRLTSELTGRPEGYVTDGALRPGRAPLEVLPEGLENVPVSISPSGA</sequence>
<feature type="domain" description="Sulfatase N-terminal" evidence="3">
    <location>
        <begin position="3"/>
        <end position="359"/>
    </location>
</feature>
<comment type="caution">
    <text evidence="4">The sequence shown here is derived from an EMBL/GenBank/DDBJ whole genome shotgun (WGS) entry which is preliminary data.</text>
</comment>
<gene>
    <name evidence="4" type="ORF">JGB26_11460</name>
</gene>
<keyword evidence="2 4" id="KW-0378">Hydrolase</keyword>
<reference evidence="4 5" key="1">
    <citation type="submission" date="2020-12" db="EMBL/GenBank/DDBJ databases">
        <title>Streptomyces typhae sp. nov., a novel endophytic actinomycete isolated from the root of cattail pollen (Typha angustifolia L.).</title>
        <authorList>
            <person name="Peng C."/>
            <person name="Liu C."/>
        </authorList>
    </citation>
    <scope>NUCLEOTIDE SEQUENCE [LARGE SCALE GENOMIC DNA]</scope>
    <source>
        <strain evidence="4 5">JCM 4753</strain>
    </source>
</reference>
<evidence type="ECO:0000313" key="5">
    <source>
        <dbReference type="Proteomes" id="UP000634780"/>
    </source>
</evidence>
<organism evidence="4 5">
    <name type="scientific">Streptomyces flavofungini</name>
    <dbReference type="NCBI Taxonomy" id="68200"/>
    <lineage>
        <taxon>Bacteria</taxon>
        <taxon>Bacillati</taxon>
        <taxon>Actinomycetota</taxon>
        <taxon>Actinomycetes</taxon>
        <taxon>Kitasatosporales</taxon>
        <taxon>Streptomycetaceae</taxon>
        <taxon>Streptomyces</taxon>
    </lineage>
</organism>
<dbReference type="SUPFAM" id="SSF53649">
    <property type="entry name" value="Alkaline phosphatase-like"/>
    <property type="match status" value="1"/>
</dbReference>
<proteinExistence type="predicted"/>
<dbReference type="InterPro" id="IPR017850">
    <property type="entry name" value="Alkaline_phosphatase_core_sf"/>
</dbReference>
<dbReference type="Gene3D" id="3.40.720.10">
    <property type="entry name" value="Alkaline Phosphatase, subunit A"/>
    <property type="match status" value="1"/>
</dbReference>
<dbReference type="NCBIfam" id="NF010322">
    <property type="entry name" value="PRK13759.1"/>
    <property type="match status" value="1"/>
</dbReference>
<keyword evidence="1" id="KW-0479">Metal-binding</keyword>
<dbReference type="RefSeq" id="WP_190116597.1">
    <property type="nucleotide sequence ID" value="NZ_BMVR01000006.1"/>
</dbReference>
<name>A0ABS0X3G7_9ACTN</name>
<evidence type="ECO:0000313" key="4">
    <source>
        <dbReference type="EMBL" id="MBJ3807727.1"/>
    </source>
</evidence>
<dbReference type="GO" id="GO:0004065">
    <property type="term" value="F:arylsulfatase activity"/>
    <property type="evidence" value="ECO:0007669"/>
    <property type="project" value="UniProtKB-EC"/>
</dbReference>
<dbReference type="EMBL" id="JAEKOZ010000005">
    <property type="protein sequence ID" value="MBJ3807727.1"/>
    <property type="molecule type" value="Genomic_DNA"/>
</dbReference>
<evidence type="ECO:0000259" key="3">
    <source>
        <dbReference type="Pfam" id="PF00884"/>
    </source>
</evidence>
<protein>
    <submittedName>
        <fullName evidence="4">Arylsulfatase</fullName>
        <ecNumber evidence="4">3.1.6.1</ecNumber>
    </submittedName>
</protein>
<dbReference type="Proteomes" id="UP000634780">
    <property type="component" value="Unassembled WGS sequence"/>
</dbReference>
<dbReference type="PANTHER" id="PTHR45953:SF1">
    <property type="entry name" value="IDURONATE 2-SULFATASE"/>
    <property type="match status" value="1"/>
</dbReference>
<dbReference type="Pfam" id="PF00884">
    <property type="entry name" value="Sulfatase"/>
    <property type="match status" value="1"/>
</dbReference>
<dbReference type="InterPro" id="IPR000917">
    <property type="entry name" value="Sulfatase_N"/>
</dbReference>
<accession>A0ABS0X3G7</accession>
<dbReference type="PANTHER" id="PTHR45953">
    <property type="entry name" value="IDURONATE 2-SULFATASE"/>
    <property type="match status" value="1"/>
</dbReference>
<dbReference type="CDD" id="cd16022">
    <property type="entry name" value="sulfatase_like"/>
    <property type="match status" value="1"/>
</dbReference>
<keyword evidence="5" id="KW-1185">Reference proteome</keyword>
<dbReference type="EC" id="3.1.6.1" evidence="4"/>